<name>A0A3G4VE36_9VIBR</name>
<organism evidence="1 2">
    <name type="scientific">Vibrio mediterranei</name>
    <dbReference type="NCBI Taxonomy" id="689"/>
    <lineage>
        <taxon>Bacteria</taxon>
        <taxon>Pseudomonadati</taxon>
        <taxon>Pseudomonadota</taxon>
        <taxon>Gammaproteobacteria</taxon>
        <taxon>Vibrionales</taxon>
        <taxon>Vibrionaceae</taxon>
        <taxon>Vibrio</taxon>
    </lineage>
</organism>
<reference evidence="1 2" key="1">
    <citation type="submission" date="2018-11" db="EMBL/GenBank/DDBJ databases">
        <title>Complete Genome Sequence of Vbrio mediterranei 117-T6: a Potential Pathogen Bacteria Isolated from the Conchocelis of Pyropia.</title>
        <authorList>
            <person name="Liu Q."/>
        </authorList>
    </citation>
    <scope>NUCLEOTIDE SEQUENCE [LARGE SCALE GENOMIC DNA]</scope>
    <source>
        <strain evidence="1 2">117-T6</strain>
    </source>
</reference>
<gene>
    <name evidence="1" type="ORF">ECB94_14890</name>
</gene>
<dbReference type="Proteomes" id="UP000279760">
    <property type="component" value="Chromosome 1"/>
</dbReference>
<evidence type="ECO:0000313" key="2">
    <source>
        <dbReference type="Proteomes" id="UP000279760"/>
    </source>
</evidence>
<protein>
    <submittedName>
        <fullName evidence="1">Uncharacterized protein</fullName>
    </submittedName>
</protein>
<evidence type="ECO:0000313" key="1">
    <source>
        <dbReference type="EMBL" id="AYV22449.1"/>
    </source>
</evidence>
<dbReference type="AlphaFoldDB" id="A0A3G4VE36"/>
<proteinExistence type="predicted"/>
<dbReference type="RefSeq" id="WP_006074128.1">
    <property type="nucleotide sequence ID" value="NZ_CP033577.1"/>
</dbReference>
<sequence length="133" mass="15147">MNKLLLAFGVVLLAIIATLSWVFIPTHETMGKQTLSAPLSDEFKLVAHRIHSTDPDAGPKYAYFVLSDATPIDNSEPFLVTSDQFTKLESVKENGFTLTVNGRIYEYHNDLWIEKTNGQLHRWHVSINARYIR</sequence>
<dbReference type="EMBL" id="CP033577">
    <property type="protein sequence ID" value="AYV22449.1"/>
    <property type="molecule type" value="Genomic_DNA"/>
</dbReference>
<dbReference type="GeneID" id="64085546"/>
<accession>A0A3G4VE36</accession>